<dbReference type="EnsemblMetazoa" id="XM_030990682">
    <property type="protein sequence ID" value="XP_030846542"/>
    <property type="gene ID" value="LOC115926152"/>
</dbReference>
<keyword evidence="6 10" id="KW-0472">Membrane</keyword>
<evidence type="ECO:0000256" key="2">
    <source>
        <dbReference type="ARBA" id="ARBA00022475"/>
    </source>
</evidence>
<dbReference type="SUPFAM" id="SSF81321">
    <property type="entry name" value="Family A G protein-coupled receptor-like"/>
    <property type="match status" value="1"/>
</dbReference>
<proteinExistence type="predicted"/>
<accession>A0A7M7P5C6</accession>
<evidence type="ECO:0000256" key="8">
    <source>
        <dbReference type="ARBA" id="ARBA00023224"/>
    </source>
</evidence>
<feature type="transmembrane region" description="Helical" evidence="10">
    <location>
        <begin position="434"/>
        <end position="452"/>
    </location>
</feature>
<keyword evidence="4 10" id="KW-1133">Transmembrane helix</keyword>
<evidence type="ECO:0000256" key="9">
    <source>
        <dbReference type="SAM" id="MobiDB-lite"/>
    </source>
</evidence>
<feature type="transmembrane region" description="Helical" evidence="10">
    <location>
        <begin position="472"/>
        <end position="494"/>
    </location>
</feature>
<evidence type="ECO:0000256" key="6">
    <source>
        <dbReference type="ARBA" id="ARBA00023136"/>
    </source>
</evidence>
<comment type="subcellular location">
    <subcellularLocation>
        <location evidence="1">Cell membrane</location>
        <topology evidence="1">Multi-pass membrane protein</topology>
    </subcellularLocation>
</comment>
<feature type="transmembrane region" description="Helical" evidence="10">
    <location>
        <begin position="78"/>
        <end position="103"/>
    </location>
</feature>
<dbReference type="InParanoid" id="A0A7M7P5C6"/>
<dbReference type="GO" id="GO:0007218">
    <property type="term" value="P:neuropeptide signaling pathway"/>
    <property type="evidence" value="ECO:0000318"/>
    <property type="project" value="GO_Central"/>
</dbReference>
<dbReference type="GeneID" id="115926152"/>
<dbReference type="Proteomes" id="UP000007110">
    <property type="component" value="Unassembled WGS sequence"/>
</dbReference>
<dbReference type="GO" id="GO:0008528">
    <property type="term" value="F:G protein-coupled peptide receptor activity"/>
    <property type="evidence" value="ECO:0000318"/>
    <property type="project" value="GO_Central"/>
</dbReference>
<dbReference type="PANTHER" id="PTHR24230">
    <property type="entry name" value="G-PROTEIN COUPLED RECEPTOR"/>
    <property type="match status" value="1"/>
</dbReference>
<sequence length="512" mass="56616">MDALAIVEMILLVTYVLTGISGNVIIIYIYGVKKIRKISTDYLIVALGVADLVASACLIAVVTWTIEDGFRSDDGCKLVMFIRRCGAVTSVAFTTLLSCDRFLIVCQPLSKRPSLNIYIVAILVCVIYTAVSQISYPLFAKAIDVSDSTACALVGPVWLGLANGIHYNILLGIATLTCTLMYSKIYLKIKHHRRVGSDSRGQDEAKGDDKSRSLWSHSKRSVLSRNRIAPEDSNYPSCSAADMLSGHERAVSTLVEEPSTEVITKALPPGVYFETTSSPPIGPICQMSELESHKNFGQQDSANSCKDSPSGETRCDVLNMDKQEKVLSEPDSTSPFGPFLDETVTASSSIPGNQKTSPSNLGIANEGPRKNSHRTFKSKDTRVLLFKDKQGQGEMSEPERHVDKATSLKRRFSKLALSRTGTNHRPRKDAMTRMLLITTAIFFFTSVPAIIFENLPLALVKSFRSSYAGDCTVVLLYHIRLINHVINVFVYLIVNSRFRKDMRNIFCKRSEE</sequence>
<evidence type="ECO:0000259" key="11">
    <source>
        <dbReference type="PROSITE" id="PS50262"/>
    </source>
</evidence>
<dbReference type="Pfam" id="PF00001">
    <property type="entry name" value="7tm_1"/>
    <property type="match status" value="1"/>
</dbReference>
<feature type="transmembrane region" description="Helical" evidence="10">
    <location>
        <begin position="165"/>
        <end position="187"/>
    </location>
</feature>
<evidence type="ECO:0000313" key="12">
    <source>
        <dbReference type="EnsemblMetazoa" id="XP_030846542"/>
    </source>
</evidence>
<dbReference type="AlphaFoldDB" id="A0A7M7P5C6"/>
<keyword evidence="7" id="KW-0675">Receptor</keyword>
<dbReference type="GO" id="GO:0005886">
    <property type="term" value="C:plasma membrane"/>
    <property type="evidence" value="ECO:0000318"/>
    <property type="project" value="GO_Central"/>
</dbReference>
<feature type="compositionally biased region" description="Polar residues" evidence="9">
    <location>
        <begin position="344"/>
        <end position="362"/>
    </location>
</feature>
<protein>
    <recommendedName>
        <fullName evidence="11">G-protein coupled receptors family 1 profile domain-containing protein</fullName>
    </recommendedName>
</protein>
<reference evidence="12" key="2">
    <citation type="submission" date="2021-01" db="UniProtKB">
        <authorList>
            <consortium name="EnsemblMetazoa"/>
        </authorList>
    </citation>
    <scope>IDENTIFICATION</scope>
</reference>
<dbReference type="PROSITE" id="PS50262">
    <property type="entry name" value="G_PROTEIN_RECEP_F1_2"/>
    <property type="match status" value="1"/>
</dbReference>
<keyword evidence="13" id="KW-1185">Reference proteome</keyword>
<feature type="transmembrane region" description="Helical" evidence="10">
    <location>
        <begin position="6"/>
        <end position="30"/>
    </location>
</feature>
<feature type="region of interest" description="Disordered" evidence="9">
    <location>
        <begin position="327"/>
        <end position="375"/>
    </location>
</feature>
<dbReference type="InterPro" id="IPR000276">
    <property type="entry name" value="GPCR_Rhodpsn"/>
</dbReference>
<evidence type="ECO:0000256" key="4">
    <source>
        <dbReference type="ARBA" id="ARBA00022989"/>
    </source>
</evidence>
<dbReference type="OrthoDB" id="6109871at2759"/>
<dbReference type="KEGG" id="spu:115926152"/>
<dbReference type="CDD" id="cd00637">
    <property type="entry name" value="7tm_classA_rhodopsin-like"/>
    <property type="match status" value="1"/>
</dbReference>
<evidence type="ECO:0000313" key="13">
    <source>
        <dbReference type="Proteomes" id="UP000007110"/>
    </source>
</evidence>
<reference evidence="13" key="1">
    <citation type="submission" date="2015-02" db="EMBL/GenBank/DDBJ databases">
        <title>Genome sequencing for Strongylocentrotus purpuratus.</title>
        <authorList>
            <person name="Murali S."/>
            <person name="Liu Y."/>
            <person name="Vee V."/>
            <person name="English A."/>
            <person name="Wang M."/>
            <person name="Skinner E."/>
            <person name="Han Y."/>
            <person name="Muzny D.M."/>
            <person name="Worley K.C."/>
            <person name="Gibbs R.A."/>
        </authorList>
    </citation>
    <scope>NUCLEOTIDE SEQUENCE</scope>
</reference>
<dbReference type="RefSeq" id="XP_030846542.1">
    <property type="nucleotide sequence ID" value="XM_030990682.1"/>
</dbReference>
<name>A0A7M7P5C6_STRPU</name>
<keyword evidence="3 10" id="KW-0812">Transmembrane</keyword>
<evidence type="ECO:0000256" key="3">
    <source>
        <dbReference type="ARBA" id="ARBA00022692"/>
    </source>
</evidence>
<evidence type="ECO:0000256" key="10">
    <source>
        <dbReference type="SAM" id="Phobius"/>
    </source>
</evidence>
<dbReference type="PRINTS" id="PR00237">
    <property type="entry name" value="GPCRRHODOPSN"/>
</dbReference>
<organism evidence="12 13">
    <name type="scientific">Strongylocentrotus purpuratus</name>
    <name type="common">Purple sea urchin</name>
    <dbReference type="NCBI Taxonomy" id="7668"/>
    <lineage>
        <taxon>Eukaryota</taxon>
        <taxon>Metazoa</taxon>
        <taxon>Echinodermata</taxon>
        <taxon>Eleutherozoa</taxon>
        <taxon>Echinozoa</taxon>
        <taxon>Echinoidea</taxon>
        <taxon>Euechinoidea</taxon>
        <taxon>Echinacea</taxon>
        <taxon>Camarodonta</taxon>
        <taxon>Echinidea</taxon>
        <taxon>Strongylocentrotidae</taxon>
        <taxon>Strongylocentrotus</taxon>
    </lineage>
</organism>
<dbReference type="Gene3D" id="1.20.1070.10">
    <property type="entry name" value="Rhodopsin 7-helix transmembrane proteins"/>
    <property type="match status" value="2"/>
</dbReference>
<evidence type="ECO:0000256" key="5">
    <source>
        <dbReference type="ARBA" id="ARBA00023040"/>
    </source>
</evidence>
<feature type="transmembrane region" description="Helical" evidence="10">
    <location>
        <begin position="42"/>
        <end position="66"/>
    </location>
</feature>
<feature type="domain" description="G-protein coupled receptors family 1 profile" evidence="11">
    <location>
        <begin position="22"/>
        <end position="491"/>
    </location>
</feature>
<feature type="transmembrane region" description="Helical" evidence="10">
    <location>
        <begin position="115"/>
        <end position="136"/>
    </location>
</feature>
<keyword evidence="5" id="KW-0297">G-protein coupled receptor</keyword>
<keyword evidence="8" id="KW-0807">Transducer</keyword>
<evidence type="ECO:0000256" key="7">
    <source>
        <dbReference type="ARBA" id="ARBA00023170"/>
    </source>
</evidence>
<dbReference type="PANTHER" id="PTHR24230:SF0">
    <property type="entry name" value="G-PROTEIN COUPLED RECEPTORS FAMILY 1 PROFILE DOMAIN-CONTAINING PROTEIN"/>
    <property type="match status" value="1"/>
</dbReference>
<keyword evidence="2" id="KW-1003">Cell membrane</keyword>
<evidence type="ECO:0000256" key="1">
    <source>
        <dbReference type="ARBA" id="ARBA00004651"/>
    </source>
</evidence>
<dbReference type="InterPro" id="IPR017452">
    <property type="entry name" value="GPCR_Rhodpsn_7TM"/>
</dbReference>